<dbReference type="AlphaFoldDB" id="A0ABD2NJD9"/>
<proteinExistence type="predicted"/>
<dbReference type="EMBL" id="JABFTP020000124">
    <property type="protein sequence ID" value="KAL3278773.1"/>
    <property type="molecule type" value="Genomic_DNA"/>
</dbReference>
<accession>A0ABD2NJD9</accession>
<keyword evidence="2 5" id="KW-0853">WD repeat</keyword>
<evidence type="ECO:0000256" key="1">
    <source>
        <dbReference type="ARBA" id="ARBA00004123"/>
    </source>
</evidence>
<comment type="caution">
    <text evidence="6">The sequence shown here is derived from an EMBL/GenBank/DDBJ whole genome shotgun (WGS) entry which is preliminary data.</text>
</comment>
<dbReference type="GO" id="GO:0005634">
    <property type="term" value="C:nucleus"/>
    <property type="evidence" value="ECO:0007669"/>
    <property type="project" value="UniProtKB-SubCell"/>
</dbReference>
<organism evidence="6 7">
    <name type="scientific">Cryptolaemus montrouzieri</name>
    <dbReference type="NCBI Taxonomy" id="559131"/>
    <lineage>
        <taxon>Eukaryota</taxon>
        <taxon>Metazoa</taxon>
        <taxon>Ecdysozoa</taxon>
        <taxon>Arthropoda</taxon>
        <taxon>Hexapoda</taxon>
        <taxon>Insecta</taxon>
        <taxon>Pterygota</taxon>
        <taxon>Neoptera</taxon>
        <taxon>Endopterygota</taxon>
        <taxon>Coleoptera</taxon>
        <taxon>Polyphaga</taxon>
        <taxon>Cucujiformia</taxon>
        <taxon>Coccinelloidea</taxon>
        <taxon>Coccinellidae</taxon>
        <taxon>Scymninae</taxon>
        <taxon>Scymnini</taxon>
        <taxon>Cryptolaemus</taxon>
    </lineage>
</organism>
<gene>
    <name evidence="6" type="ORF">HHI36_016299</name>
</gene>
<comment type="subcellular location">
    <subcellularLocation>
        <location evidence="1">Nucleus</location>
    </subcellularLocation>
</comment>
<sequence>MAHSIQGTFVSEKINKVRWRPDPFNNSHCFITGSWDGDENKIKLWDFHDNEDSEVYPFVVSEIAHKGDVTEALFLNADTFACSSSYGSVSLFKIMYREDSEISIEENIHWEHIHKFQNDEISPCTSITSYDQDIVSVGEDGRINLLTLSPEKIIRSYNNADSCSINCVLFLKHNEILTSNSRGQMKIWDLRSKNEDPSSTFILSGDMVAPTCLTYHPTQRHLVVAGDEEGSMTIWDLRQNTYPINLLRAHEESVTEIQFHPEYPDHLFSSSNSGEIWHWSVKSKSSNLILGAPGEDEESNAWFTSDAFKNKLEVLTLMDKLHKPINSFDVNQTKVLCGCDNEAIYLINGIKLHNF</sequence>
<evidence type="ECO:0000313" key="7">
    <source>
        <dbReference type="Proteomes" id="UP001516400"/>
    </source>
</evidence>
<dbReference type="InterPro" id="IPR036322">
    <property type="entry name" value="WD40_repeat_dom_sf"/>
</dbReference>
<dbReference type="SMART" id="SM00320">
    <property type="entry name" value="WD40"/>
    <property type="match status" value="5"/>
</dbReference>
<dbReference type="SUPFAM" id="SSF50978">
    <property type="entry name" value="WD40 repeat-like"/>
    <property type="match status" value="1"/>
</dbReference>
<protein>
    <recommendedName>
        <fullName evidence="8">Nucleoporin Nup43</fullName>
    </recommendedName>
</protein>
<dbReference type="Proteomes" id="UP001516400">
    <property type="component" value="Unassembled WGS sequence"/>
</dbReference>
<evidence type="ECO:0000256" key="4">
    <source>
        <dbReference type="ARBA" id="ARBA00023242"/>
    </source>
</evidence>
<dbReference type="PANTHER" id="PTHR22652">
    <property type="entry name" value="NUCLEOPORIN NUP43"/>
    <property type="match status" value="1"/>
</dbReference>
<evidence type="ECO:0008006" key="8">
    <source>
        <dbReference type="Google" id="ProtNLM"/>
    </source>
</evidence>
<keyword evidence="3" id="KW-0677">Repeat</keyword>
<evidence type="ECO:0000313" key="6">
    <source>
        <dbReference type="EMBL" id="KAL3278773.1"/>
    </source>
</evidence>
<dbReference type="InterPro" id="IPR001680">
    <property type="entry name" value="WD40_rpt"/>
</dbReference>
<evidence type="ECO:0000256" key="2">
    <source>
        <dbReference type="ARBA" id="ARBA00022574"/>
    </source>
</evidence>
<dbReference type="Gene3D" id="2.130.10.10">
    <property type="entry name" value="YVTN repeat-like/Quinoprotein amine dehydrogenase"/>
    <property type="match status" value="1"/>
</dbReference>
<keyword evidence="4" id="KW-0539">Nucleus</keyword>
<keyword evidence="7" id="KW-1185">Reference proteome</keyword>
<reference evidence="6 7" key="1">
    <citation type="journal article" date="2021" name="BMC Biol.">
        <title>Horizontally acquired antibacterial genes associated with adaptive radiation of ladybird beetles.</title>
        <authorList>
            <person name="Li H.S."/>
            <person name="Tang X.F."/>
            <person name="Huang Y.H."/>
            <person name="Xu Z.Y."/>
            <person name="Chen M.L."/>
            <person name="Du X.Y."/>
            <person name="Qiu B.Y."/>
            <person name="Chen P.T."/>
            <person name="Zhang W."/>
            <person name="Slipinski A."/>
            <person name="Escalona H.E."/>
            <person name="Waterhouse R.M."/>
            <person name="Zwick A."/>
            <person name="Pang H."/>
        </authorList>
    </citation>
    <scope>NUCLEOTIDE SEQUENCE [LARGE SCALE GENOMIC DNA]</scope>
    <source>
        <strain evidence="6">SYSU2018</strain>
    </source>
</reference>
<evidence type="ECO:0000256" key="3">
    <source>
        <dbReference type="ARBA" id="ARBA00022737"/>
    </source>
</evidence>
<evidence type="ECO:0000256" key="5">
    <source>
        <dbReference type="PROSITE-ProRule" id="PRU00221"/>
    </source>
</evidence>
<dbReference type="PANTHER" id="PTHR22652:SF0">
    <property type="entry name" value="NUCLEOPORIN NUP43"/>
    <property type="match status" value="1"/>
</dbReference>
<name>A0ABD2NJD9_9CUCU</name>
<feature type="repeat" description="WD" evidence="5">
    <location>
        <begin position="247"/>
        <end position="289"/>
    </location>
</feature>
<dbReference type="InterPro" id="IPR015943">
    <property type="entry name" value="WD40/YVTN_repeat-like_dom_sf"/>
</dbReference>
<dbReference type="PROSITE" id="PS50082">
    <property type="entry name" value="WD_REPEATS_2"/>
    <property type="match status" value="1"/>
</dbReference>